<keyword evidence="2" id="KW-0520">NAD</keyword>
<protein>
    <submittedName>
        <fullName evidence="4">FAD-dependent oxidoreductase</fullName>
    </submittedName>
</protein>
<evidence type="ECO:0000259" key="3">
    <source>
        <dbReference type="Pfam" id="PF01494"/>
    </source>
</evidence>
<dbReference type="PRINTS" id="PR00420">
    <property type="entry name" value="RNGMNOXGNASE"/>
</dbReference>
<dbReference type="GO" id="GO:0071949">
    <property type="term" value="F:FAD binding"/>
    <property type="evidence" value="ECO:0007669"/>
    <property type="project" value="InterPro"/>
</dbReference>
<evidence type="ECO:0000313" key="4">
    <source>
        <dbReference type="EMBL" id="QHN41535.1"/>
    </source>
</evidence>
<evidence type="ECO:0000256" key="1">
    <source>
        <dbReference type="ARBA" id="ARBA00023002"/>
    </source>
</evidence>
<dbReference type="Pfam" id="PF01494">
    <property type="entry name" value="FAD_binding_3"/>
    <property type="match status" value="1"/>
</dbReference>
<reference evidence="4" key="1">
    <citation type="journal article" date="2021" name="Nat. Microbiol.">
        <title>Cocultivation of an ultrasmall environmental parasitic bacterium with lytic ability against bacteria associated with wastewater foams.</title>
        <authorList>
            <person name="Batinovic S."/>
            <person name="Rose J.J.A."/>
            <person name="Ratcliffe J."/>
            <person name="Seviour R.J."/>
            <person name="Petrovski S."/>
        </authorList>
    </citation>
    <scope>NUCLEOTIDE SEQUENCE</scope>
    <source>
        <strain evidence="4">CON44</strain>
    </source>
</reference>
<gene>
    <name evidence="4" type="ORF">GII30_22360</name>
</gene>
<dbReference type="GO" id="GO:0016491">
    <property type="term" value="F:oxidoreductase activity"/>
    <property type="evidence" value="ECO:0007669"/>
    <property type="project" value="UniProtKB-KW"/>
</dbReference>
<sequence>MADDQQVIVAGAGPTGLLNALGLARQGVRVTVVERFPEIPSAPRAPLYHWSVLEGLERLGVLEDALAAGFTKQDYEYRVRETGEIVAYGLQCLEGHVKYPFNLHLGQHRLAEIALQHLERYDNARVLFGHKVTGVSQDDGGVDVTVWSDAGEHTLHAQWLIGADGAQSAVRKALPVEFDGMTWPERFVATNLRFPDNREGWSQTTFYLDGPRGAIIVKIDNSGEHGLWRYTWMEDAALPEETVGERLPGMLAHVFGEDVAARCEIVATAPYRMHQRAASSFRADRVLLAGDAAHITNPSGGLGLTMGLFDSYVLNEAIGAVIAGDADESILDQYAELRRAAFLDKASPRAVANKTLIFHSDDPSERDRNLEVFRRMGSDPDLAREVLSFTKTLETPSLIGAW</sequence>
<dbReference type="SUPFAM" id="SSF51905">
    <property type="entry name" value="FAD/NAD(P)-binding domain"/>
    <property type="match status" value="1"/>
</dbReference>
<proteinExistence type="predicted"/>
<dbReference type="AlphaFoldDB" id="A0A857L300"/>
<name>A0A857L300_9ACTN</name>
<dbReference type="InterPro" id="IPR036188">
    <property type="entry name" value="FAD/NAD-bd_sf"/>
</dbReference>
<evidence type="ECO:0000256" key="2">
    <source>
        <dbReference type="ARBA" id="ARBA00023027"/>
    </source>
</evidence>
<dbReference type="PANTHER" id="PTHR43476:SF4">
    <property type="entry name" value="BLR0106 PROTEIN"/>
    <property type="match status" value="1"/>
</dbReference>
<dbReference type="Gene3D" id="3.50.50.60">
    <property type="entry name" value="FAD/NAD(P)-binding domain"/>
    <property type="match status" value="1"/>
</dbReference>
<accession>A0A857L300</accession>
<organism evidence="4">
    <name type="scientific">Gordonia amarae</name>
    <dbReference type="NCBI Taxonomy" id="36821"/>
    <lineage>
        <taxon>Bacteria</taxon>
        <taxon>Bacillati</taxon>
        <taxon>Actinomycetota</taxon>
        <taxon>Actinomycetes</taxon>
        <taxon>Mycobacteriales</taxon>
        <taxon>Gordoniaceae</taxon>
        <taxon>Gordonia</taxon>
    </lineage>
</organism>
<dbReference type="InterPro" id="IPR050631">
    <property type="entry name" value="PheA/TfdB_FAD_monoxygenase"/>
</dbReference>
<dbReference type="PANTHER" id="PTHR43476">
    <property type="entry name" value="3-(3-HYDROXY-PHENYL)PROPIONATE/3-HYDROXYCINNAMIC ACID HYDROXYLASE"/>
    <property type="match status" value="1"/>
</dbReference>
<dbReference type="EMBL" id="CP045810">
    <property type="protein sequence ID" value="QHN41535.1"/>
    <property type="molecule type" value="Genomic_DNA"/>
</dbReference>
<dbReference type="Gene3D" id="3.30.70.2450">
    <property type="match status" value="1"/>
</dbReference>
<feature type="domain" description="FAD-binding" evidence="3">
    <location>
        <begin position="5"/>
        <end position="340"/>
    </location>
</feature>
<dbReference type="RefSeq" id="WP_005183826.1">
    <property type="nucleotide sequence ID" value="NZ_CP045804.1"/>
</dbReference>
<dbReference type="InterPro" id="IPR002938">
    <property type="entry name" value="FAD-bd"/>
</dbReference>
<keyword evidence="1" id="KW-0560">Oxidoreductase</keyword>